<accession>A0A5C7DNE3</accession>
<reference evidence="2 3" key="1">
    <citation type="submission" date="2019-07" db="EMBL/GenBank/DDBJ databases">
        <title>Rapid identification of Enteric Bacteria from Whole Genome Sequences (WGS) using Average Nucleotide Identity (ANI).</title>
        <authorList>
            <person name="Lane C."/>
        </authorList>
    </citation>
    <scope>NUCLEOTIDE SEQUENCE [LARGE SCALE GENOMIC DNA]</scope>
    <source>
        <strain evidence="2 3">2016D-0250</strain>
    </source>
</reference>
<dbReference type="EMBL" id="VOWB01000064">
    <property type="protein sequence ID" value="TXE79678.1"/>
    <property type="molecule type" value="Genomic_DNA"/>
</dbReference>
<organism evidence="2 3">
    <name type="scientific">Campylobacter peloridis</name>
    <dbReference type="NCBI Taxonomy" id="488546"/>
    <lineage>
        <taxon>Bacteria</taxon>
        <taxon>Pseudomonadati</taxon>
        <taxon>Campylobacterota</taxon>
        <taxon>Epsilonproteobacteria</taxon>
        <taxon>Campylobacterales</taxon>
        <taxon>Campylobacteraceae</taxon>
        <taxon>Campylobacter</taxon>
    </lineage>
</organism>
<evidence type="ECO:0000313" key="2">
    <source>
        <dbReference type="EMBL" id="TXE84740.1"/>
    </source>
</evidence>
<dbReference type="Proteomes" id="UP000321310">
    <property type="component" value="Unassembled WGS sequence"/>
</dbReference>
<evidence type="ECO:0000313" key="3">
    <source>
        <dbReference type="Proteomes" id="UP000321310"/>
    </source>
</evidence>
<dbReference type="RefSeq" id="WP_147574741.1">
    <property type="nucleotide sequence ID" value="NZ_VOWB01000008.1"/>
</dbReference>
<evidence type="ECO:0000313" key="1">
    <source>
        <dbReference type="EMBL" id="TXE79678.1"/>
    </source>
</evidence>
<gene>
    <name evidence="2" type="ORF">FPD46_00460</name>
    <name evidence="1" type="ORF">FPD46_06330</name>
</gene>
<name>A0A5C7DNE3_9BACT</name>
<dbReference type="AlphaFoldDB" id="A0A5C7DNE3"/>
<sequence length="61" mass="6935">MEDTAKTCMKKILDEALNQILELGKISNADIDNVAKCANLVSKAHREAMEYFNTMKQNFNK</sequence>
<proteinExistence type="predicted"/>
<protein>
    <submittedName>
        <fullName evidence="2">Uncharacterized protein</fullName>
    </submittedName>
</protein>
<comment type="caution">
    <text evidence="2">The sequence shown here is derived from an EMBL/GenBank/DDBJ whole genome shotgun (WGS) entry which is preliminary data.</text>
</comment>
<dbReference type="EMBL" id="VOWB01000008">
    <property type="protein sequence ID" value="TXE84740.1"/>
    <property type="molecule type" value="Genomic_DNA"/>
</dbReference>